<feature type="compositionally biased region" description="Low complexity" evidence="1">
    <location>
        <begin position="12"/>
        <end position="24"/>
    </location>
</feature>
<proteinExistence type="predicted"/>
<dbReference type="Proteomes" id="UP001302745">
    <property type="component" value="Unassembled WGS sequence"/>
</dbReference>
<feature type="compositionally biased region" description="Polar residues" evidence="1">
    <location>
        <begin position="97"/>
        <end position="117"/>
    </location>
</feature>
<name>A0AAN6VCD4_9PEZI</name>
<protein>
    <recommendedName>
        <fullName evidence="4">GAG-pre-integrase domain-containing protein</fullName>
    </recommendedName>
</protein>
<evidence type="ECO:0000313" key="2">
    <source>
        <dbReference type="EMBL" id="KAK4148346.1"/>
    </source>
</evidence>
<gene>
    <name evidence="2" type="ORF">C8A00DRAFT_39130</name>
</gene>
<accession>A0AAN6VCD4</accession>
<sequence length="323" mass="34894">MANAMVKVDKAQQSQGKTQSSSTSTLATDAGAKFNCSVCTKLINRNLVHCLDCNGHKPKNVEVCWGCNPEQAPDSFKFKAERIKKKAEAATAAAAASSTTGPIRQNSGVSNPSSSAQRSNFFMSTNFMTMKPDFQQFGTTSTTTAAADTIFNELEWFTELHPLARAKPYLCADGKFTVATHIGVVAFETTLSDGRKVTLELTQALYNPKSPANIVSTAMLLDSGIYWNQENNTLYHEPSKQVVCEMERTGNVYLIHGTPSAVGGEVSRAKTPSQAVLASINYRTMHRRLMHASKSVVEAACNDAGITLTGKNDSFCEPCVLGK</sequence>
<reference evidence="2" key="1">
    <citation type="journal article" date="2023" name="Mol. Phylogenet. Evol.">
        <title>Genome-scale phylogeny and comparative genomics of the fungal order Sordariales.</title>
        <authorList>
            <person name="Hensen N."/>
            <person name="Bonometti L."/>
            <person name="Westerberg I."/>
            <person name="Brannstrom I.O."/>
            <person name="Guillou S."/>
            <person name="Cros-Aarteil S."/>
            <person name="Calhoun S."/>
            <person name="Haridas S."/>
            <person name="Kuo A."/>
            <person name="Mondo S."/>
            <person name="Pangilinan J."/>
            <person name="Riley R."/>
            <person name="LaButti K."/>
            <person name="Andreopoulos B."/>
            <person name="Lipzen A."/>
            <person name="Chen C."/>
            <person name="Yan M."/>
            <person name="Daum C."/>
            <person name="Ng V."/>
            <person name="Clum A."/>
            <person name="Steindorff A."/>
            <person name="Ohm R.A."/>
            <person name="Martin F."/>
            <person name="Silar P."/>
            <person name="Natvig D.O."/>
            <person name="Lalanne C."/>
            <person name="Gautier V."/>
            <person name="Ament-Velasquez S.L."/>
            <person name="Kruys A."/>
            <person name="Hutchinson M.I."/>
            <person name="Powell A.J."/>
            <person name="Barry K."/>
            <person name="Miller A.N."/>
            <person name="Grigoriev I.V."/>
            <person name="Debuchy R."/>
            <person name="Gladieux P."/>
            <person name="Hiltunen Thoren M."/>
            <person name="Johannesson H."/>
        </authorList>
    </citation>
    <scope>NUCLEOTIDE SEQUENCE</scope>
    <source>
        <strain evidence="2">CBS 538.74</strain>
    </source>
</reference>
<comment type="caution">
    <text evidence="2">The sequence shown here is derived from an EMBL/GenBank/DDBJ whole genome shotgun (WGS) entry which is preliminary data.</text>
</comment>
<evidence type="ECO:0008006" key="4">
    <source>
        <dbReference type="Google" id="ProtNLM"/>
    </source>
</evidence>
<feature type="region of interest" description="Disordered" evidence="1">
    <location>
        <begin position="94"/>
        <end position="117"/>
    </location>
</feature>
<dbReference type="EMBL" id="MU857535">
    <property type="protein sequence ID" value="KAK4148346.1"/>
    <property type="molecule type" value="Genomic_DNA"/>
</dbReference>
<reference evidence="2" key="2">
    <citation type="submission" date="2023-05" db="EMBL/GenBank/DDBJ databases">
        <authorList>
            <consortium name="Lawrence Berkeley National Laboratory"/>
            <person name="Steindorff A."/>
            <person name="Hensen N."/>
            <person name="Bonometti L."/>
            <person name="Westerberg I."/>
            <person name="Brannstrom I.O."/>
            <person name="Guillou S."/>
            <person name="Cros-Aarteil S."/>
            <person name="Calhoun S."/>
            <person name="Haridas S."/>
            <person name="Kuo A."/>
            <person name="Mondo S."/>
            <person name="Pangilinan J."/>
            <person name="Riley R."/>
            <person name="Labutti K."/>
            <person name="Andreopoulos B."/>
            <person name="Lipzen A."/>
            <person name="Chen C."/>
            <person name="Yanf M."/>
            <person name="Daum C."/>
            <person name="Ng V."/>
            <person name="Clum A."/>
            <person name="Ohm R."/>
            <person name="Martin F."/>
            <person name="Silar P."/>
            <person name="Natvig D."/>
            <person name="Lalanne C."/>
            <person name="Gautier V."/>
            <person name="Ament-Velasquez S.L."/>
            <person name="Kruys A."/>
            <person name="Hutchinson M.I."/>
            <person name="Powell A.J."/>
            <person name="Barry K."/>
            <person name="Miller A.N."/>
            <person name="Grigoriev I.V."/>
            <person name="Debuchy R."/>
            <person name="Gladieux P."/>
            <person name="Thoren M.H."/>
            <person name="Johannesson H."/>
        </authorList>
    </citation>
    <scope>NUCLEOTIDE SEQUENCE</scope>
    <source>
        <strain evidence="2">CBS 538.74</strain>
    </source>
</reference>
<dbReference type="AlphaFoldDB" id="A0AAN6VCD4"/>
<feature type="non-terminal residue" evidence="2">
    <location>
        <position position="323"/>
    </location>
</feature>
<feature type="region of interest" description="Disordered" evidence="1">
    <location>
        <begin position="1"/>
        <end position="24"/>
    </location>
</feature>
<organism evidence="2 3">
    <name type="scientific">Chaetomidium leptoderma</name>
    <dbReference type="NCBI Taxonomy" id="669021"/>
    <lineage>
        <taxon>Eukaryota</taxon>
        <taxon>Fungi</taxon>
        <taxon>Dikarya</taxon>
        <taxon>Ascomycota</taxon>
        <taxon>Pezizomycotina</taxon>
        <taxon>Sordariomycetes</taxon>
        <taxon>Sordariomycetidae</taxon>
        <taxon>Sordariales</taxon>
        <taxon>Chaetomiaceae</taxon>
        <taxon>Chaetomidium</taxon>
    </lineage>
</organism>
<evidence type="ECO:0000256" key="1">
    <source>
        <dbReference type="SAM" id="MobiDB-lite"/>
    </source>
</evidence>
<keyword evidence="3" id="KW-1185">Reference proteome</keyword>
<evidence type="ECO:0000313" key="3">
    <source>
        <dbReference type="Proteomes" id="UP001302745"/>
    </source>
</evidence>